<evidence type="ECO:0008006" key="4">
    <source>
        <dbReference type="Google" id="ProtNLM"/>
    </source>
</evidence>
<evidence type="ECO:0000256" key="1">
    <source>
        <dbReference type="SAM" id="SignalP"/>
    </source>
</evidence>
<accession>A0AAE3DSJ2</accession>
<dbReference type="SUPFAM" id="SSF89260">
    <property type="entry name" value="Collagen-binding domain"/>
    <property type="match status" value="1"/>
</dbReference>
<feature type="signal peptide" evidence="1">
    <location>
        <begin position="1"/>
        <end position="26"/>
    </location>
</feature>
<dbReference type="AlphaFoldDB" id="A0AAE3DSJ2"/>
<reference evidence="2 3" key="1">
    <citation type="submission" date="2021-10" db="EMBL/GenBank/DDBJ databases">
        <title>Anaerobic single-cell dispensing facilitates the cultivation of human gut bacteria.</title>
        <authorList>
            <person name="Afrizal A."/>
        </authorList>
    </citation>
    <scope>NUCLEOTIDE SEQUENCE [LARGE SCALE GENOMIC DNA]</scope>
    <source>
        <strain evidence="2 3">CLA-AA-H277</strain>
    </source>
</reference>
<keyword evidence="1" id="KW-0732">Signal</keyword>
<protein>
    <recommendedName>
        <fullName evidence="4">Bacterial pre-peptidase C-terminal domain</fullName>
    </recommendedName>
</protein>
<evidence type="ECO:0000313" key="3">
    <source>
        <dbReference type="Proteomes" id="UP001197875"/>
    </source>
</evidence>
<sequence length="257" mass="29356">MKKRKGLYLAVLMMLFTMVFGMSSMAATKVVTLKNNRLTGVSVKDYDDVVYYKLSVNQTGYLAVYGYKQYSYSSAGEKNGLNVQLCNSRKQPLEEEYNTYLYKSNNWKNYYGVKKGVYYLRVKGSYDAKIYLKSTFVAVKEVCGSRKARASLLTRNKTRYGLLIAGENGAKEEWYKVRLPKAQKLKLKLSGKSSGYVAFEIIPASKKVTLFGSYQSCWNNTKLIQTRNNLPAGTYYIKVYRSNGKSSNSGYYSIKWM</sequence>
<dbReference type="EMBL" id="JAJEPR010000009">
    <property type="protein sequence ID" value="MCC2189604.1"/>
    <property type="molecule type" value="Genomic_DNA"/>
</dbReference>
<gene>
    <name evidence="2" type="ORF">LKD71_07270</name>
</gene>
<keyword evidence="3" id="KW-1185">Reference proteome</keyword>
<feature type="chain" id="PRO_5042153658" description="Bacterial pre-peptidase C-terminal domain" evidence="1">
    <location>
        <begin position="27"/>
        <end position="257"/>
    </location>
</feature>
<dbReference type="Gene3D" id="2.60.120.380">
    <property type="match status" value="1"/>
</dbReference>
<evidence type="ECO:0000313" key="2">
    <source>
        <dbReference type="EMBL" id="MCC2189604.1"/>
    </source>
</evidence>
<dbReference type="Proteomes" id="UP001197875">
    <property type="component" value="Unassembled WGS sequence"/>
</dbReference>
<dbReference type="RefSeq" id="WP_178045000.1">
    <property type="nucleotide sequence ID" value="NZ_JAJEPR010000009.1"/>
</dbReference>
<name>A0AAE3DSJ2_9FIRM</name>
<comment type="caution">
    <text evidence="2">The sequence shown here is derived from an EMBL/GenBank/DDBJ whole genome shotgun (WGS) entry which is preliminary data.</text>
</comment>
<proteinExistence type="predicted"/>
<organism evidence="2 3">
    <name type="scientific">Fusicatenibacter faecihominis</name>
    <dbReference type="NCBI Taxonomy" id="2881276"/>
    <lineage>
        <taxon>Bacteria</taxon>
        <taxon>Bacillati</taxon>
        <taxon>Bacillota</taxon>
        <taxon>Clostridia</taxon>
        <taxon>Lachnospirales</taxon>
        <taxon>Lachnospiraceae</taxon>
        <taxon>Fusicatenibacter</taxon>
    </lineage>
</organism>